<keyword evidence="1" id="KW-0863">Zinc-finger</keyword>
<protein>
    <recommendedName>
        <fullName evidence="3">CCHC-type domain-containing protein</fullName>
    </recommendedName>
</protein>
<dbReference type="PROSITE" id="PS50158">
    <property type="entry name" value="ZF_CCHC"/>
    <property type="match status" value="1"/>
</dbReference>
<reference evidence="4" key="1">
    <citation type="submission" date="2022-04" db="EMBL/GenBank/DDBJ databases">
        <title>Carnegiea gigantea Genome sequencing and assembly v2.</title>
        <authorList>
            <person name="Copetti D."/>
            <person name="Sanderson M.J."/>
            <person name="Burquez A."/>
            <person name="Wojciechowski M.F."/>
        </authorList>
    </citation>
    <scope>NUCLEOTIDE SEQUENCE</scope>
    <source>
        <strain evidence="4">SGP5-SGP5p</strain>
        <tissue evidence="4">Aerial part</tissue>
    </source>
</reference>
<comment type="caution">
    <text evidence="4">The sequence shown here is derived from an EMBL/GenBank/DDBJ whole genome shotgun (WGS) entry which is preliminary data.</text>
</comment>
<accession>A0A9Q1JJR5</accession>
<name>A0A9Q1JJR5_9CARY</name>
<feature type="domain" description="CCHC-type" evidence="3">
    <location>
        <begin position="94"/>
        <end position="109"/>
    </location>
</feature>
<keyword evidence="1" id="KW-0479">Metal-binding</keyword>
<dbReference type="InterPro" id="IPR001878">
    <property type="entry name" value="Znf_CCHC"/>
</dbReference>
<dbReference type="GO" id="GO:0008270">
    <property type="term" value="F:zinc ion binding"/>
    <property type="evidence" value="ECO:0007669"/>
    <property type="project" value="UniProtKB-KW"/>
</dbReference>
<sequence length="301" mass="34099">MASLEINCTQVSSCIRGCDIPFRNISKDTTMALATNFGYMEEYREDDDLGWSRYVVFRTQFSIHDPLPRGAVTDFGEKGARWVPFKYEKLPNFCYRCGRLGHVEGDCDEAKEYDLKGQYGDWLRALPVKFQNPKHGGGEKGGKLMVDFGGKGNLVDSNKENMEDKTKPQARRSLKDKLEAVNLARQDASGESKASSKKGETEVESAPRKVHHIIWEGSDHHPILLDTEVQGSRNEESIKFEAVWTKKEGFAEVVAVAWNETEDVYESFSDHLQACEETFKAWGKVVFGVLPEKAKNLRKKF</sequence>
<evidence type="ECO:0000313" key="5">
    <source>
        <dbReference type="Proteomes" id="UP001153076"/>
    </source>
</evidence>
<dbReference type="OrthoDB" id="1707487at2759"/>
<dbReference type="EMBL" id="JAKOGI010002162">
    <property type="protein sequence ID" value="KAJ8422736.1"/>
    <property type="molecule type" value="Genomic_DNA"/>
</dbReference>
<keyword evidence="5" id="KW-1185">Reference proteome</keyword>
<dbReference type="Proteomes" id="UP001153076">
    <property type="component" value="Unassembled WGS sequence"/>
</dbReference>
<feature type="compositionally biased region" description="Basic and acidic residues" evidence="2">
    <location>
        <begin position="157"/>
        <end position="179"/>
    </location>
</feature>
<feature type="compositionally biased region" description="Basic and acidic residues" evidence="2">
    <location>
        <begin position="197"/>
        <end position="207"/>
    </location>
</feature>
<evidence type="ECO:0000259" key="3">
    <source>
        <dbReference type="PROSITE" id="PS50158"/>
    </source>
</evidence>
<dbReference type="InterPro" id="IPR025836">
    <property type="entry name" value="Zn_knuckle_CX2CX4HX4C"/>
</dbReference>
<feature type="region of interest" description="Disordered" evidence="2">
    <location>
        <begin position="153"/>
        <end position="207"/>
    </location>
</feature>
<dbReference type="Pfam" id="PF14392">
    <property type="entry name" value="zf-CCHC_4"/>
    <property type="match status" value="1"/>
</dbReference>
<gene>
    <name evidence="4" type="ORF">Cgig2_015544</name>
</gene>
<evidence type="ECO:0000256" key="2">
    <source>
        <dbReference type="SAM" id="MobiDB-lite"/>
    </source>
</evidence>
<evidence type="ECO:0000313" key="4">
    <source>
        <dbReference type="EMBL" id="KAJ8422736.1"/>
    </source>
</evidence>
<dbReference type="GO" id="GO:0003676">
    <property type="term" value="F:nucleic acid binding"/>
    <property type="evidence" value="ECO:0007669"/>
    <property type="project" value="InterPro"/>
</dbReference>
<evidence type="ECO:0000256" key="1">
    <source>
        <dbReference type="PROSITE-ProRule" id="PRU00047"/>
    </source>
</evidence>
<proteinExistence type="predicted"/>
<organism evidence="4 5">
    <name type="scientific">Carnegiea gigantea</name>
    <dbReference type="NCBI Taxonomy" id="171969"/>
    <lineage>
        <taxon>Eukaryota</taxon>
        <taxon>Viridiplantae</taxon>
        <taxon>Streptophyta</taxon>
        <taxon>Embryophyta</taxon>
        <taxon>Tracheophyta</taxon>
        <taxon>Spermatophyta</taxon>
        <taxon>Magnoliopsida</taxon>
        <taxon>eudicotyledons</taxon>
        <taxon>Gunneridae</taxon>
        <taxon>Pentapetalae</taxon>
        <taxon>Caryophyllales</taxon>
        <taxon>Cactineae</taxon>
        <taxon>Cactaceae</taxon>
        <taxon>Cactoideae</taxon>
        <taxon>Echinocereeae</taxon>
        <taxon>Carnegiea</taxon>
    </lineage>
</organism>
<keyword evidence="1" id="KW-0862">Zinc</keyword>
<dbReference type="AlphaFoldDB" id="A0A9Q1JJR5"/>